<evidence type="ECO:0000259" key="7">
    <source>
        <dbReference type="Pfam" id="PF00892"/>
    </source>
</evidence>
<dbReference type="EMBL" id="LT629690">
    <property type="protein sequence ID" value="SDE76024.1"/>
    <property type="molecule type" value="Genomic_DNA"/>
</dbReference>
<dbReference type="PANTHER" id="PTHR42920">
    <property type="entry name" value="OS03G0707200 PROTEIN-RELATED"/>
    <property type="match status" value="1"/>
</dbReference>
<name>A0A1G7FJD1_9BACT</name>
<sequence>MVTRAFNNLLIMLRAILCDSGKMPSSTTSRPLGFLACASAGALWGTGFFFGKIALREVSVGHMVLYRFLFAALPILPLVKGRGERWTASEWRLLLIAAFFGVPLQFLVQFKGLSITSLSHAALMIGTLPVILAAAAAIFLKERLDAVGWTALIASTTGACMIALGGHDASGTSSLLGDSLIVLSVVIALVWLLGNKKLLLRHSALEVSARSLVLGTIMLLIWVPLQYGIPPVHGVSMKAWLALAASGVLCTAATNLLWNWGMTQVPASQGGIFINLEPVIGSVLGVCLLHEHLGLIAWLGGSLIVGAAVVLSTRGEVASEAIQMESV</sequence>
<dbReference type="InterPro" id="IPR000620">
    <property type="entry name" value="EamA_dom"/>
</dbReference>
<keyword evidence="4 6" id="KW-1133">Transmembrane helix</keyword>
<feature type="transmembrane region" description="Helical" evidence="6">
    <location>
        <begin position="60"/>
        <end position="79"/>
    </location>
</feature>
<evidence type="ECO:0000256" key="2">
    <source>
        <dbReference type="ARBA" id="ARBA00022475"/>
    </source>
</evidence>
<feature type="transmembrane region" description="Helical" evidence="6">
    <location>
        <begin position="147"/>
        <end position="164"/>
    </location>
</feature>
<dbReference type="RefSeq" id="WP_331711397.1">
    <property type="nucleotide sequence ID" value="NZ_LT629690.1"/>
</dbReference>
<comment type="subcellular location">
    <subcellularLocation>
        <location evidence="1">Cell membrane</location>
        <topology evidence="1">Multi-pass membrane protein</topology>
    </subcellularLocation>
</comment>
<evidence type="ECO:0000256" key="5">
    <source>
        <dbReference type="ARBA" id="ARBA00023136"/>
    </source>
</evidence>
<feature type="transmembrane region" description="Helical" evidence="6">
    <location>
        <begin position="295"/>
        <end position="313"/>
    </location>
</feature>
<feature type="transmembrane region" description="Helical" evidence="6">
    <location>
        <begin position="239"/>
        <end position="258"/>
    </location>
</feature>
<keyword evidence="9" id="KW-1185">Reference proteome</keyword>
<feature type="transmembrane region" description="Helical" evidence="6">
    <location>
        <begin position="207"/>
        <end position="227"/>
    </location>
</feature>
<dbReference type="InterPro" id="IPR037185">
    <property type="entry name" value="EmrE-like"/>
</dbReference>
<feature type="transmembrane region" description="Helical" evidence="6">
    <location>
        <begin position="32"/>
        <end position="54"/>
    </location>
</feature>
<gene>
    <name evidence="8" type="ORF">SAMN05444167_0360</name>
</gene>
<keyword evidence="3 6" id="KW-0812">Transmembrane</keyword>
<organism evidence="8 9">
    <name type="scientific">Terriglobus roseus</name>
    <dbReference type="NCBI Taxonomy" id="392734"/>
    <lineage>
        <taxon>Bacteria</taxon>
        <taxon>Pseudomonadati</taxon>
        <taxon>Acidobacteriota</taxon>
        <taxon>Terriglobia</taxon>
        <taxon>Terriglobales</taxon>
        <taxon>Acidobacteriaceae</taxon>
        <taxon>Terriglobus</taxon>
    </lineage>
</organism>
<feature type="domain" description="EamA" evidence="7">
    <location>
        <begin position="176"/>
        <end position="312"/>
    </location>
</feature>
<evidence type="ECO:0000256" key="1">
    <source>
        <dbReference type="ARBA" id="ARBA00004651"/>
    </source>
</evidence>
<dbReference type="GO" id="GO:0005886">
    <property type="term" value="C:plasma membrane"/>
    <property type="evidence" value="ECO:0007669"/>
    <property type="project" value="UniProtKB-SubCell"/>
</dbReference>
<dbReference type="AlphaFoldDB" id="A0A1G7FJD1"/>
<feature type="domain" description="EamA" evidence="7">
    <location>
        <begin position="33"/>
        <end position="163"/>
    </location>
</feature>
<proteinExistence type="predicted"/>
<dbReference type="SUPFAM" id="SSF103481">
    <property type="entry name" value="Multidrug resistance efflux transporter EmrE"/>
    <property type="match status" value="2"/>
</dbReference>
<evidence type="ECO:0000256" key="6">
    <source>
        <dbReference type="SAM" id="Phobius"/>
    </source>
</evidence>
<evidence type="ECO:0000256" key="4">
    <source>
        <dbReference type="ARBA" id="ARBA00022989"/>
    </source>
</evidence>
<keyword evidence="2" id="KW-1003">Cell membrane</keyword>
<evidence type="ECO:0000313" key="8">
    <source>
        <dbReference type="EMBL" id="SDE76024.1"/>
    </source>
</evidence>
<dbReference type="Pfam" id="PF00892">
    <property type="entry name" value="EamA"/>
    <property type="match status" value="2"/>
</dbReference>
<feature type="transmembrane region" description="Helical" evidence="6">
    <location>
        <begin position="120"/>
        <end position="140"/>
    </location>
</feature>
<feature type="transmembrane region" description="Helical" evidence="6">
    <location>
        <begin position="91"/>
        <end position="108"/>
    </location>
</feature>
<keyword evidence="5 6" id="KW-0472">Membrane</keyword>
<evidence type="ECO:0000256" key="3">
    <source>
        <dbReference type="ARBA" id="ARBA00022692"/>
    </source>
</evidence>
<dbReference type="InterPro" id="IPR051258">
    <property type="entry name" value="Diverse_Substrate_Transporter"/>
</dbReference>
<accession>A0A1G7FJD1</accession>
<dbReference type="PANTHER" id="PTHR42920:SF5">
    <property type="entry name" value="EAMA DOMAIN-CONTAINING PROTEIN"/>
    <property type="match status" value="1"/>
</dbReference>
<evidence type="ECO:0000313" key="9">
    <source>
        <dbReference type="Proteomes" id="UP000182427"/>
    </source>
</evidence>
<feature type="transmembrane region" description="Helical" evidence="6">
    <location>
        <begin position="270"/>
        <end position="289"/>
    </location>
</feature>
<dbReference type="Proteomes" id="UP000182427">
    <property type="component" value="Chromosome I"/>
</dbReference>
<feature type="transmembrane region" description="Helical" evidence="6">
    <location>
        <begin position="176"/>
        <end position="195"/>
    </location>
</feature>
<protein>
    <submittedName>
        <fullName evidence="8">EamA domain-containing membrane protein RarD</fullName>
    </submittedName>
</protein>
<reference evidence="8 9" key="1">
    <citation type="submission" date="2016-10" db="EMBL/GenBank/DDBJ databases">
        <authorList>
            <person name="de Groot N.N."/>
        </authorList>
    </citation>
    <scope>NUCLEOTIDE SEQUENCE [LARGE SCALE GENOMIC DNA]</scope>
    <source>
        <strain evidence="8 9">GAS232</strain>
    </source>
</reference>